<protein>
    <submittedName>
        <fullName evidence="1">DUF3986 family protein</fullName>
    </submittedName>
</protein>
<dbReference type="RefSeq" id="WP_381536324.1">
    <property type="nucleotide sequence ID" value="NZ_JBHUGI010000014.1"/>
</dbReference>
<keyword evidence="2" id="KW-1185">Reference proteome</keyword>
<reference evidence="2" key="1">
    <citation type="journal article" date="2019" name="Int. J. Syst. Evol. Microbiol.">
        <title>The Global Catalogue of Microorganisms (GCM) 10K type strain sequencing project: providing services to taxonomists for standard genome sequencing and annotation.</title>
        <authorList>
            <consortium name="The Broad Institute Genomics Platform"/>
            <consortium name="The Broad Institute Genome Sequencing Center for Infectious Disease"/>
            <person name="Wu L."/>
            <person name="Ma J."/>
        </authorList>
    </citation>
    <scope>NUCLEOTIDE SEQUENCE [LARGE SCALE GENOMIC DNA]</scope>
    <source>
        <strain evidence="2">CGMCC 4.7177</strain>
    </source>
</reference>
<evidence type="ECO:0000313" key="1">
    <source>
        <dbReference type="EMBL" id="MFD1927666.1"/>
    </source>
</evidence>
<dbReference type="InterPro" id="IPR025047">
    <property type="entry name" value="DUF3986"/>
</dbReference>
<dbReference type="Pfam" id="PF13143">
    <property type="entry name" value="DUF3986"/>
    <property type="match status" value="1"/>
</dbReference>
<dbReference type="Proteomes" id="UP001597218">
    <property type="component" value="Unassembled WGS sequence"/>
</dbReference>
<proteinExistence type="predicted"/>
<gene>
    <name evidence="1" type="ORF">ACFSFY_06250</name>
</gene>
<dbReference type="EMBL" id="JBHUGI010000014">
    <property type="protein sequence ID" value="MFD1927666.1"/>
    <property type="molecule type" value="Genomic_DNA"/>
</dbReference>
<comment type="caution">
    <text evidence="1">The sequence shown here is derived from an EMBL/GenBank/DDBJ whole genome shotgun (WGS) entry which is preliminary data.</text>
</comment>
<accession>A0ABW4SEE2</accession>
<organism evidence="1 2">
    <name type="scientific">Sporosarcina siberiensis</name>
    <dbReference type="NCBI Taxonomy" id="1365606"/>
    <lineage>
        <taxon>Bacteria</taxon>
        <taxon>Bacillati</taxon>
        <taxon>Bacillota</taxon>
        <taxon>Bacilli</taxon>
        <taxon>Bacillales</taxon>
        <taxon>Caryophanaceae</taxon>
        <taxon>Sporosarcina</taxon>
    </lineage>
</organism>
<evidence type="ECO:0000313" key="2">
    <source>
        <dbReference type="Proteomes" id="UP001597218"/>
    </source>
</evidence>
<name>A0ABW4SEE2_9BACL</name>
<sequence length="95" mass="11426">MIEKNYGHWHLDYYCDKTDFYTMATGFWNDDEEAWDVYFNELEDKKTYELAGSLNIPVDKDFGILVFRANNFDEAHNKFIKWVENVLLPFLKVND</sequence>